<dbReference type="Gene3D" id="1.20.120.520">
    <property type="entry name" value="nmb1532 protein domain like"/>
    <property type="match status" value="1"/>
</dbReference>
<organism evidence="3 4">
    <name type="scientific">Rhodococcus koreensis</name>
    <dbReference type="NCBI Taxonomy" id="99653"/>
    <lineage>
        <taxon>Bacteria</taxon>
        <taxon>Bacillati</taxon>
        <taxon>Actinomycetota</taxon>
        <taxon>Actinomycetes</taxon>
        <taxon>Mycobacteriales</taxon>
        <taxon>Nocardiaceae</taxon>
        <taxon>Rhodococcus</taxon>
    </lineage>
</organism>
<feature type="domain" description="Hemerythrin-like" evidence="2">
    <location>
        <begin position="3"/>
        <end position="123"/>
    </location>
</feature>
<dbReference type="EMBL" id="FNSV01000005">
    <property type="protein sequence ID" value="SEC51946.1"/>
    <property type="molecule type" value="Genomic_DNA"/>
</dbReference>
<dbReference type="Pfam" id="PF01814">
    <property type="entry name" value="Hemerythrin"/>
    <property type="match status" value="1"/>
</dbReference>
<protein>
    <submittedName>
        <fullName evidence="3">Encapsulation C-terminal sorting signal</fullName>
    </submittedName>
</protein>
<dbReference type="CDD" id="cd12108">
    <property type="entry name" value="Hr-like"/>
    <property type="match status" value="1"/>
</dbReference>
<dbReference type="AlphaFoldDB" id="A0A1H4T667"/>
<accession>A0A1H4T667</accession>
<dbReference type="Proteomes" id="UP000183561">
    <property type="component" value="Unassembled WGS sequence"/>
</dbReference>
<evidence type="ECO:0000313" key="3">
    <source>
        <dbReference type="EMBL" id="SEC51946.1"/>
    </source>
</evidence>
<gene>
    <name evidence="3" type="ORF">SAMN04490239_4392</name>
</gene>
<evidence type="ECO:0000259" key="2">
    <source>
        <dbReference type="Pfam" id="PF01814"/>
    </source>
</evidence>
<name>A0A1H4T667_9NOCA</name>
<evidence type="ECO:0000256" key="1">
    <source>
        <dbReference type="SAM" id="MobiDB-lite"/>
    </source>
</evidence>
<feature type="region of interest" description="Disordered" evidence="1">
    <location>
        <begin position="170"/>
        <end position="191"/>
    </location>
</feature>
<sequence length="191" mass="21935">MTDIIELIFDDHEWFRRQFAALDELKSRRRVEITAVEAVWTPLAKRLDLHAAAEEEIFYPQLLRVGEDAEAEAETLDAIGDHNDIRDGVRAAAGNPVLSEEWWAAVGRTRRANDEHMAEEEREGLADFRTAPDDLRESLGRRFAEYFLVHRTVSEVDTSDKDPKEYVREIEEDLDEDDNPGSLRIGSLKGR</sequence>
<evidence type="ECO:0000313" key="4">
    <source>
        <dbReference type="Proteomes" id="UP000183561"/>
    </source>
</evidence>
<feature type="compositionally biased region" description="Acidic residues" evidence="1">
    <location>
        <begin position="170"/>
        <end position="179"/>
    </location>
</feature>
<keyword evidence="4" id="KW-1185">Reference proteome</keyword>
<dbReference type="InterPro" id="IPR012312">
    <property type="entry name" value="Hemerythrin-like"/>
</dbReference>
<dbReference type="OrthoDB" id="5523420at2"/>
<proteinExistence type="predicted"/>
<dbReference type="RefSeq" id="WP_072938956.1">
    <property type="nucleotide sequence ID" value="NZ_CP070609.1"/>
</dbReference>
<reference evidence="4" key="1">
    <citation type="submission" date="2016-10" db="EMBL/GenBank/DDBJ databases">
        <authorList>
            <person name="Varghese N."/>
            <person name="Submissions S."/>
        </authorList>
    </citation>
    <scope>NUCLEOTIDE SEQUENCE [LARGE SCALE GENOMIC DNA]</scope>
    <source>
        <strain evidence="4">DSM 44498</strain>
    </source>
</reference>